<keyword evidence="7" id="KW-0503">Monooxygenase</keyword>
<reference evidence="8 9" key="1">
    <citation type="journal article" date="2014" name="Am. J. Bot.">
        <title>Genome assembly and annotation for red clover (Trifolium pratense; Fabaceae).</title>
        <authorList>
            <person name="Istvanek J."/>
            <person name="Jaros M."/>
            <person name="Krenek A."/>
            <person name="Repkova J."/>
        </authorList>
    </citation>
    <scope>NUCLEOTIDE SEQUENCE [LARGE SCALE GENOMIC DNA]</scope>
    <source>
        <strain evidence="9">cv. Tatra</strain>
        <tissue evidence="8">Young leaves</tissue>
    </source>
</reference>
<dbReference type="EMBL" id="ASHM01019670">
    <property type="protein sequence ID" value="PNY01076.1"/>
    <property type="molecule type" value="Genomic_DNA"/>
</dbReference>
<keyword evidence="4" id="KW-0479">Metal-binding</keyword>
<evidence type="ECO:0000313" key="8">
    <source>
        <dbReference type="EMBL" id="PNY01076.1"/>
    </source>
</evidence>
<dbReference type="InterPro" id="IPR036396">
    <property type="entry name" value="Cyt_P450_sf"/>
</dbReference>
<dbReference type="Gene3D" id="1.10.630.10">
    <property type="entry name" value="Cytochrome P450"/>
    <property type="match status" value="1"/>
</dbReference>
<dbReference type="STRING" id="57577.A0A2K3NDG2"/>
<keyword evidence="5" id="KW-0560">Oxidoreductase</keyword>
<evidence type="ECO:0000256" key="6">
    <source>
        <dbReference type="ARBA" id="ARBA00023004"/>
    </source>
</evidence>
<proteinExistence type="inferred from homology"/>
<evidence type="ECO:0000256" key="2">
    <source>
        <dbReference type="ARBA" id="ARBA00010617"/>
    </source>
</evidence>
<dbReference type="SUPFAM" id="SSF48264">
    <property type="entry name" value="Cytochrome P450"/>
    <property type="match status" value="1"/>
</dbReference>
<keyword evidence="6" id="KW-0408">Iron</keyword>
<sequence length="109" mass="12371">MIAFGVDPGCSQPHLPEIPAIAFEDTTEATLLRFVALVCVRKAIRARKKKLSLKKDDKEKPDLLSVFMRFKDENGNSCSDFLKDKCLNFILAGKYTSPFALSWVFWLLD</sequence>
<gene>
    <name evidence="8" type="ORF">L195_g024364</name>
</gene>
<keyword evidence="3" id="KW-0349">Heme</keyword>
<comment type="cofactor">
    <cofactor evidence="1">
        <name>heme</name>
        <dbReference type="ChEBI" id="CHEBI:30413"/>
    </cofactor>
</comment>
<accession>A0A2K3NDG2</accession>
<dbReference type="GO" id="GO:0016705">
    <property type="term" value="F:oxidoreductase activity, acting on paired donors, with incorporation or reduction of molecular oxygen"/>
    <property type="evidence" value="ECO:0007669"/>
    <property type="project" value="InterPro"/>
</dbReference>
<protein>
    <submittedName>
        <fullName evidence="8">Cytochrome p450 86b1-like protein</fullName>
    </submittedName>
</protein>
<dbReference type="GO" id="GO:0004497">
    <property type="term" value="F:monooxygenase activity"/>
    <property type="evidence" value="ECO:0007669"/>
    <property type="project" value="UniProtKB-KW"/>
</dbReference>
<dbReference type="GO" id="GO:0020037">
    <property type="term" value="F:heme binding"/>
    <property type="evidence" value="ECO:0007669"/>
    <property type="project" value="InterPro"/>
</dbReference>
<evidence type="ECO:0000256" key="1">
    <source>
        <dbReference type="ARBA" id="ARBA00001971"/>
    </source>
</evidence>
<evidence type="ECO:0000256" key="3">
    <source>
        <dbReference type="ARBA" id="ARBA00022617"/>
    </source>
</evidence>
<dbReference type="Proteomes" id="UP000236291">
    <property type="component" value="Unassembled WGS sequence"/>
</dbReference>
<reference evidence="8 9" key="2">
    <citation type="journal article" date="2017" name="Front. Plant Sci.">
        <title>Gene Classification and Mining of Molecular Markers Useful in Red Clover (Trifolium pratense) Breeding.</title>
        <authorList>
            <person name="Istvanek J."/>
            <person name="Dluhosova J."/>
            <person name="Dluhos P."/>
            <person name="Patkova L."/>
            <person name="Nedelnik J."/>
            <person name="Repkova J."/>
        </authorList>
    </citation>
    <scope>NUCLEOTIDE SEQUENCE [LARGE SCALE GENOMIC DNA]</scope>
    <source>
        <strain evidence="9">cv. Tatra</strain>
        <tissue evidence="8">Young leaves</tissue>
    </source>
</reference>
<name>A0A2K3NDG2_TRIPR</name>
<evidence type="ECO:0000256" key="4">
    <source>
        <dbReference type="ARBA" id="ARBA00022723"/>
    </source>
</evidence>
<comment type="similarity">
    <text evidence="2">Belongs to the cytochrome P450 family.</text>
</comment>
<organism evidence="8 9">
    <name type="scientific">Trifolium pratense</name>
    <name type="common">Red clover</name>
    <dbReference type="NCBI Taxonomy" id="57577"/>
    <lineage>
        <taxon>Eukaryota</taxon>
        <taxon>Viridiplantae</taxon>
        <taxon>Streptophyta</taxon>
        <taxon>Embryophyta</taxon>
        <taxon>Tracheophyta</taxon>
        <taxon>Spermatophyta</taxon>
        <taxon>Magnoliopsida</taxon>
        <taxon>eudicotyledons</taxon>
        <taxon>Gunneridae</taxon>
        <taxon>Pentapetalae</taxon>
        <taxon>rosids</taxon>
        <taxon>fabids</taxon>
        <taxon>Fabales</taxon>
        <taxon>Fabaceae</taxon>
        <taxon>Papilionoideae</taxon>
        <taxon>50 kb inversion clade</taxon>
        <taxon>NPAAA clade</taxon>
        <taxon>Hologalegina</taxon>
        <taxon>IRL clade</taxon>
        <taxon>Trifolieae</taxon>
        <taxon>Trifolium</taxon>
    </lineage>
</organism>
<dbReference type="GO" id="GO:0005506">
    <property type="term" value="F:iron ion binding"/>
    <property type="evidence" value="ECO:0007669"/>
    <property type="project" value="InterPro"/>
</dbReference>
<evidence type="ECO:0000256" key="7">
    <source>
        <dbReference type="ARBA" id="ARBA00023033"/>
    </source>
</evidence>
<dbReference type="PANTHER" id="PTHR24296">
    <property type="entry name" value="CYTOCHROME P450"/>
    <property type="match status" value="1"/>
</dbReference>
<evidence type="ECO:0000256" key="5">
    <source>
        <dbReference type="ARBA" id="ARBA00023002"/>
    </source>
</evidence>
<evidence type="ECO:0000313" key="9">
    <source>
        <dbReference type="Proteomes" id="UP000236291"/>
    </source>
</evidence>
<dbReference type="AlphaFoldDB" id="A0A2K3NDG2"/>
<comment type="caution">
    <text evidence="8">The sequence shown here is derived from an EMBL/GenBank/DDBJ whole genome shotgun (WGS) entry which is preliminary data.</text>
</comment>